<evidence type="ECO:0000256" key="1">
    <source>
        <dbReference type="SAM" id="MobiDB-lite"/>
    </source>
</evidence>
<dbReference type="AlphaFoldDB" id="A0A6D2JGJ1"/>
<feature type="region of interest" description="Disordered" evidence="1">
    <location>
        <begin position="1"/>
        <end position="23"/>
    </location>
</feature>
<keyword evidence="3" id="KW-1185">Reference proteome</keyword>
<evidence type="ECO:0000313" key="2">
    <source>
        <dbReference type="EMBL" id="CAA7036033.1"/>
    </source>
</evidence>
<comment type="caution">
    <text evidence="2">The sequence shown here is derived from an EMBL/GenBank/DDBJ whole genome shotgun (WGS) entry which is preliminary data.</text>
</comment>
<sequence length="146" mass="16778">MVTGTDKEETDPIQEEESHEANTTNLVTTCIPSAVHLQSELLSSIEEDHEAILVQKTAFPVVDEAYANIGYMDEKAELLQTWLCLSKDNDEQELLHSVFKQNEGFNTKKKQRKCFKSRRFKFKKKSRTQKVENSNHCSSNINCSHQ</sequence>
<gene>
    <name evidence="2" type="ORF">MERR_LOCUS23268</name>
</gene>
<accession>A0A6D2JGJ1</accession>
<evidence type="ECO:0000313" key="3">
    <source>
        <dbReference type="Proteomes" id="UP000467841"/>
    </source>
</evidence>
<dbReference type="Proteomes" id="UP000467841">
    <property type="component" value="Unassembled WGS sequence"/>
</dbReference>
<feature type="compositionally biased region" description="Acidic residues" evidence="1">
    <location>
        <begin position="8"/>
        <end position="18"/>
    </location>
</feature>
<reference evidence="2" key="1">
    <citation type="submission" date="2020-01" db="EMBL/GenBank/DDBJ databases">
        <authorList>
            <person name="Mishra B."/>
        </authorList>
    </citation>
    <scope>NUCLEOTIDE SEQUENCE [LARGE SCALE GENOMIC DNA]</scope>
</reference>
<dbReference type="EMBL" id="CACVBM020001163">
    <property type="protein sequence ID" value="CAA7036033.1"/>
    <property type="molecule type" value="Genomic_DNA"/>
</dbReference>
<name>A0A6D2JGJ1_9BRAS</name>
<organism evidence="2 3">
    <name type="scientific">Microthlaspi erraticum</name>
    <dbReference type="NCBI Taxonomy" id="1685480"/>
    <lineage>
        <taxon>Eukaryota</taxon>
        <taxon>Viridiplantae</taxon>
        <taxon>Streptophyta</taxon>
        <taxon>Embryophyta</taxon>
        <taxon>Tracheophyta</taxon>
        <taxon>Spermatophyta</taxon>
        <taxon>Magnoliopsida</taxon>
        <taxon>eudicotyledons</taxon>
        <taxon>Gunneridae</taxon>
        <taxon>Pentapetalae</taxon>
        <taxon>rosids</taxon>
        <taxon>malvids</taxon>
        <taxon>Brassicales</taxon>
        <taxon>Brassicaceae</taxon>
        <taxon>Coluteocarpeae</taxon>
        <taxon>Microthlaspi</taxon>
    </lineage>
</organism>
<proteinExistence type="predicted"/>
<protein>
    <submittedName>
        <fullName evidence="2">Uncharacterized protein</fullName>
    </submittedName>
</protein>